<gene>
    <name evidence="2" type="ORF">CR165_14445</name>
</gene>
<dbReference type="RefSeq" id="WP_109517764.1">
    <property type="nucleotide sequence ID" value="NZ_PDOA01000009.1"/>
</dbReference>
<dbReference type="GO" id="GO:0008081">
    <property type="term" value="F:phosphoric diester hydrolase activity"/>
    <property type="evidence" value="ECO:0007669"/>
    <property type="project" value="InterPro"/>
</dbReference>
<dbReference type="AlphaFoldDB" id="A0A2U1V2Q4"/>
<feature type="domain" description="GP-PDE" evidence="1">
    <location>
        <begin position="16"/>
        <end position="257"/>
    </location>
</feature>
<accession>A0A2U1V2Q4</accession>
<dbReference type="OrthoDB" id="9787897at2"/>
<dbReference type="PANTHER" id="PTHR46211">
    <property type="entry name" value="GLYCEROPHOSPHORYL DIESTER PHOSPHODIESTERASE"/>
    <property type="match status" value="1"/>
</dbReference>
<comment type="caution">
    <text evidence="2">The sequence shown here is derived from an EMBL/GenBank/DDBJ whole genome shotgun (WGS) entry which is preliminary data.</text>
</comment>
<evidence type="ECO:0000259" key="1">
    <source>
        <dbReference type="PROSITE" id="PS51704"/>
    </source>
</evidence>
<dbReference type="PANTHER" id="PTHR46211:SF14">
    <property type="entry name" value="GLYCEROPHOSPHODIESTER PHOSPHODIESTERASE"/>
    <property type="match status" value="1"/>
</dbReference>
<dbReference type="Pfam" id="PF03009">
    <property type="entry name" value="GDPD"/>
    <property type="match status" value="1"/>
</dbReference>
<sequence length="259" mass="26662">MTEPAPRTAAPAGAGTAIVSHRGGAFLWPENSLEAFRNTLSLAVEQAECDVHLSADGVPVVIHDATLNRTTEGDGPVAARPAADLAATRLRGAGAGGARVPLLADVAALFRERPMQLQVELKTAPGVAPDPALLPRTLAVLDAAGIRPQSRIIAFEATLAAAAMQAGGLAGVIWLFEPALLRQIGAEGVTGVARAYGFDMVETHVAALDDGLMRRLRAAGLKVGVWGANHAASIERALALGVDAMATDDPVLALRLRGC</sequence>
<dbReference type="GO" id="GO:0006629">
    <property type="term" value="P:lipid metabolic process"/>
    <property type="evidence" value="ECO:0007669"/>
    <property type="project" value="InterPro"/>
</dbReference>
<evidence type="ECO:0000313" key="3">
    <source>
        <dbReference type="Proteomes" id="UP000245048"/>
    </source>
</evidence>
<evidence type="ECO:0000313" key="2">
    <source>
        <dbReference type="EMBL" id="PWC28198.1"/>
    </source>
</evidence>
<dbReference type="Proteomes" id="UP000245048">
    <property type="component" value="Unassembled WGS sequence"/>
</dbReference>
<organism evidence="2 3">
    <name type="scientific">Teichococcus aestuarii</name>
    <dbReference type="NCBI Taxonomy" id="568898"/>
    <lineage>
        <taxon>Bacteria</taxon>
        <taxon>Pseudomonadati</taxon>
        <taxon>Pseudomonadota</taxon>
        <taxon>Alphaproteobacteria</taxon>
        <taxon>Acetobacterales</taxon>
        <taxon>Roseomonadaceae</taxon>
        <taxon>Roseomonas</taxon>
    </lineage>
</organism>
<dbReference type="SUPFAM" id="SSF51695">
    <property type="entry name" value="PLC-like phosphodiesterases"/>
    <property type="match status" value="1"/>
</dbReference>
<name>A0A2U1V2Q4_9PROT</name>
<dbReference type="PROSITE" id="PS51704">
    <property type="entry name" value="GP_PDE"/>
    <property type="match status" value="1"/>
</dbReference>
<protein>
    <submittedName>
        <fullName evidence="2">Glycerophosphodiester phosphodiesterase</fullName>
    </submittedName>
</protein>
<dbReference type="InterPro" id="IPR017946">
    <property type="entry name" value="PLC-like_Pdiesterase_TIM-brl"/>
</dbReference>
<reference evidence="3" key="1">
    <citation type="submission" date="2017-10" db="EMBL/GenBank/DDBJ databases">
        <authorList>
            <person name="Toshchakov S.V."/>
            <person name="Goeva M.A."/>
        </authorList>
    </citation>
    <scope>NUCLEOTIDE SEQUENCE [LARGE SCALE GENOMIC DNA]</scope>
    <source>
        <strain evidence="3">JR1/69-1-13</strain>
    </source>
</reference>
<dbReference type="Gene3D" id="3.20.20.190">
    <property type="entry name" value="Phosphatidylinositol (PI) phosphodiesterase"/>
    <property type="match status" value="1"/>
</dbReference>
<keyword evidence="3" id="KW-1185">Reference proteome</keyword>
<dbReference type="InterPro" id="IPR030395">
    <property type="entry name" value="GP_PDE_dom"/>
</dbReference>
<dbReference type="EMBL" id="PDOA01000009">
    <property type="protein sequence ID" value="PWC28198.1"/>
    <property type="molecule type" value="Genomic_DNA"/>
</dbReference>
<proteinExistence type="predicted"/>